<keyword evidence="1" id="KW-0732">Signal</keyword>
<protein>
    <submittedName>
        <fullName evidence="2">Uncharacterized protein</fullName>
    </submittedName>
</protein>
<dbReference type="EMBL" id="JADMKS010000002">
    <property type="protein sequence ID" value="MBF6636179.1"/>
    <property type="molecule type" value="Genomic_DNA"/>
</dbReference>
<dbReference type="Proteomes" id="UP000705283">
    <property type="component" value="Unassembled WGS sequence"/>
</dbReference>
<gene>
    <name evidence="2" type="ORF">ITX54_05810</name>
</gene>
<dbReference type="AlphaFoldDB" id="A0AA41BVT6"/>
<comment type="caution">
    <text evidence="2">The sequence shown here is derived from an EMBL/GenBank/DDBJ whole genome shotgun (WGS) entry which is preliminary data.</text>
</comment>
<proteinExistence type="predicted"/>
<evidence type="ECO:0000313" key="3">
    <source>
        <dbReference type="Proteomes" id="UP000705283"/>
    </source>
</evidence>
<reference evidence="2" key="2">
    <citation type="submission" date="2022-09" db="EMBL/GenBank/DDBJ databases">
        <title>Rouxiella aceris sp. nov., isolated from tree sap and emended description of the genus Rhouxiella.</title>
        <authorList>
            <person name="Kim I.S."/>
        </authorList>
    </citation>
    <scope>NUCLEOTIDE SEQUENCE</scope>
    <source>
        <strain evidence="2">SAP-2</strain>
    </source>
</reference>
<sequence length="138" mass="15313">MKFAQLAARMAFFSLVITHQASGAQAHDTTLLTSTNDIAATFGRDFFFKEKHVIRANCDSWDEVEIITGTSPRIIIGIGPDLVRSAKWDGKEYSFDFDTGSMSAKFTPSTSESHLVIIGGFTKYQCKNIVIDALNKKR</sequence>
<reference evidence="2" key="1">
    <citation type="submission" date="2020-11" db="EMBL/GenBank/DDBJ databases">
        <authorList>
            <person name="Lee S.D."/>
        </authorList>
    </citation>
    <scope>NUCLEOTIDE SEQUENCE</scope>
    <source>
        <strain evidence="2">SAP-2</strain>
    </source>
</reference>
<organism evidence="2 3">
    <name type="scientific">Rouxiella silvae</name>
    <dbReference type="NCBI Taxonomy" id="1646373"/>
    <lineage>
        <taxon>Bacteria</taxon>
        <taxon>Pseudomonadati</taxon>
        <taxon>Pseudomonadota</taxon>
        <taxon>Gammaproteobacteria</taxon>
        <taxon>Enterobacterales</taxon>
        <taxon>Yersiniaceae</taxon>
        <taxon>Rouxiella</taxon>
    </lineage>
</organism>
<feature type="signal peptide" evidence="1">
    <location>
        <begin position="1"/>
        <end position="26"/>
    </location>
</feature>
<evidence type="ECO:0000313" key="2">
    <source>
        <dbReference type="EMBL" id="MBF6636179.1"/>
    </source>
</evidence>
<evidence type="ECO:0000256" key="1">
    <source>
        <dbReference type="SAM" id="SignalP"/>
    </source>
</evidence>
<name>A0AA41BVT6_9GAMM</name>
<dbReference type="RefSeq" id="WP_194977642.1">
    <property type="nucleotide sequence ID" value="NZ_JADMKS010000002.1"/>
</dbReference>
<accession>A0AA41BVT6</accession>
<feature type="chain" id="PRO_5041248827" evidence="1">
    <location>
        <begin position="27"/>
        <end position="138"/>
    </location>
</feature>